<dbReference type="AlphaFoldDB" id="A0A6A4J957"/>
<dbReference type="Proteomes" id="UP000466442">
    <property type="component" value="Unassembled WGS sequence"/>
</dbReference>
<organism evidence="1 2">
    <name type="scientific">Apolygus lucorum</name>
    <name type="common">Small green plant bug</name>
    <name type="synonym">Lygocoris lucorum</name>
    <dbReference type="NCBI Taxonomy" id="248454"/>
    <lineage>
        <taxon>Eukaryota</taxon>
        <taxon>Metazoa</taxon>
        <taxon>Ecdysozoa</taxon>
        <taxon>Arthropoda</taxon>
        <taxon>Hexapoda</taxon>
        <taxon>Insecta</taxon>
        <taxon>Pterygota</taxon>
        <taxon>Neoptera</taxon>
        <taxon>Paraneoptera</taxon>
        <taxon>Hemiptera</taxon>
        <taxon>Heteroptera</taxon>
        <taxon>Panheteroptera</taxon>
        <taxon>Cimicomorpha</taxon>
        <taxon>Miridae</taxon>
        <taxon>Mirini</taxon>
        <taxon>Apolygus</taxon>
    </lineage>
</organism>
<evidence type="ECO:0000313" key="1">
    <source>
        <dbReference type="EMBL" id="KAF6199299.1"/>
    </source>
</evidence>
<dbReference type="EMBL" id="WIXP02000015">
    <property type="protein sequence ID" value="KAF6199299.1"/>
    <property type="molecule type" value="Genomic_DNA"/>
</dbReference>
<protein>
    <submittedName>
        <fullName evidence="1">Uncharacterized protein</fullName>
    </submittedName>
</protein>
<gene>
    <name evidence="1" type="ORF">GE061_007325</name>
</gene>
<proteinExistence type="predicted"/>
<sequence length="237" mass="26992">MKLEGLIQDQRSQFVLIQFEERLSEVFGPTMVSPRHKDRKEGVDIENHARFGVSWNLSGVKSNLLQKSSNLPLGDVMNKLDSAPARNILKGLSDEVTKNVMKDSELKTSKPIPIPVNIVQEKLEEEEELDPVWNAPLAYNELEDDTYWDILPLSLRLTDEDIRRFVLNQPTLSSKIIDDADFVPSPDYQFADVYCEAPDFEAMLNSDEDLPEVPPLSDEDSLSDEDDVLILRSMWIS</sequence>
<evidence type="ECO:0000313" key="2">
    <source>
        <dbReference type="Proteomes" id="UP000466442"/>
    </source>
</evidence>
<comment type="caution">
    <text evidence="1">The sequence shown here is derived from an EMBL/GenBank/DDBJ whole genome shotgun (WGS) entry which is preliminary data.</text>
</comment>
<name>A0A6A4J957_APOLU</name>
<keyword evidence="2" id="KW-1185">Reference proteome</keyword>
<reference evidence="1" key="1">
    <citation type="journal article" date="2021" name="Mol. Ecol. Resour.">
        <title>Apolygus lucorum genome provides insights into omnivorousness and mesophyll feeding.</title>
        <authorList>
            <person name="Liu Y."/>
            <person name="Liu H."/>
            <person name="Wang H."/>
            <person name="Huang T."/>
            <person name="Liu B."/>
            <person name="Yang B."/>
            <person name="Yin L."/>
            <person name="Li B."/>
            <person name="Zhang Y."/>
            <person name="Zhang S."/>
            <person name="Jiang F."/>
            <person name="Zhang X."/>
            <person name="Ren Y."/>
            <person name="Wang B."/>
            <person name="Wang S."/>
            <person name="Lu Y."/>
            <person name="Wu K."/>
            <person name="Fan W."/>
            <person name="Wang G."/>
        </authorList>
    </citation>
    <scope>NUCLEOTIDE SEQUENCE</scope>
    <source>
        <strain evidence="1">12Hb</strain>
    </source>
</reference>
<accession>A0A6A4J957</accession>